<proteinExistence type="inferred from homology"/>
<dbReference type="InterPro" id="IPR036852">
    <property type="entry name" value="Peptidase_S8/S53_dom_sf"/>
</dbReference>
<evidence type="ECO:0000256" key="5">
    <source>
        <dbReference type="PROSITE-ProRule" id="PRU01240"/>
    </source>
</evidence>
<comment type="caution">
    <text evidence="8">The sequence shown here is derived from an EMBL/GenBank/DDBJ whole genome shotgun (WGS) entry which is preliminary data.</text>
</comment>
<evidence type="ECO:0000313" key="9">
    <source>
        <dbReference type="Proteomes" id="UP000646827"/>
    </source>
</evidence>
<keyword evidence="3 5" id="KW-0378">Hydrolase</keyword>
<dbReference type="CDD" id="cd04077">
    <property type="entry name" value="Peptidases_S8_PCSK9_ProteinaseK_like"/>
    <property type="match status" value="1"/>
</dbReference>
<evidence type="ECO:0000256" key="3">
    <source>
        <dbReference type="ARBA" id="ARBA00022801"/>
    </source>
</evidence>
<dbReference type="InterPro" id="IPR022398">
    <property type="entry name" value="Peptidase_S8_His-AS"/>
</dbReference>
<feature type="active site" description="Charge relay system" evidence="5">
    <location>
        <position position="365"/>
    </location>
</feature>
<name>A0A8H7VS17_9FUNG</name>
<dbReference type="PANTHER" id="PTHR43806:SF11">
    <property type="entry name" value="CEREVISIN-RELATED"/>
    <property type="match status" value="1"/>
</dbReference>
<dbReference type="InterPro" id="IPR000209">
    <property type="entry name" value="Peptidase_S8/S53_dom"/>
</dbReference>
<feature type="active site" description="Charge relay system" evidence="5">
    <location>
        <position position="181"/>
    </location>
</feature>
<dbReference type="PROSITE" id="PS00137">
    <property type="entry name" value="SUBTILASE_HIS"/>
    <property type="match status" value="1"/>
</dbReference>
<comment type="similarity">
    <text evidence="1 5">Belongs to the peptidase S8 family.</text>
</comment>
<dbReference type="FunFam" id="3.40.50.200:FF:000014">
    <property type="entry name" value="Proteinase K"/>
    <property type="match status" value="1"/>
</dbReference>
<sequence length="425" mass="45381">MKKFSFWIALWIVGANALENLHIVKLKNNNAHKKDNGTITAASFMEPSSIIRQHYAMYQTKHKANSVNVSGGIKKTALDNDASSLSMDSIQVGKDFSAVVGSFDAEFTQYLDNLDDIEYVESNQIYRVAAAINPGKRDQQVQSPVPNWGIARISHRDKQSLNANLFDDSIQGEGVQVYVFDTGVNAEHPDFQGRVTRAANFIEYEDDNDESGHGTHVAGIIGGTSFGVAKKAHIHSVKVLDKVGDGSTVSLLRAISFVGKNAIPGKSIINLSLTGPPSQSIDNALSGLAQERNIPIFVAAGNTADDACAYTPSRNGAVFAVGASDNDDSVPSFSSFGECVRLYAPGVGITSSWLGDQSHSLDGTSMANPHVTGIAALLLGKNNFASVDEVYDTLTSMATKNVLKMSSVAEGYDNHNLLAYTGISG</sequence>
<evidence type="ECO:0000313" key="8">
    <source>
        <dbReference type="EMBL" id="KAG2226673.1"/>
    </source>
</evidence>
<dbReference type="PROSITE" id="PS51892">
    <property type="entry name" value="SUBTILASE"/>
    <property type="match status" value="1"/>
</dbReference>
<feature type="signal peptide" evidence="6">
    <location>
        <begin position="1"/>
        <end position="17"/>
    </location>
</feature>
<dbReference type="InterPro" id="IPR015500">
    <property type="entry name" value="Peptidase_S8_subtilisin-rel"/>
</dbReference>
<feature type="domain" description="Peptidase S8/S53" evidence="7">
    <location>
        <begin position="172"/>
        <end position="411"/>
    </location>
</feature>
<evidence type="ECO:0000256" key="1">
    <source>
        <dbReference type="ARBA" id="ARBA00011073"/>
    </source>
</evidence>
<dbReference type="GO" id="GO:0004252">
    <property type="term" value="F:serine-type endopeptidase activity"/>
    <property type="evidence" value="ECO:0007669"/>
    <property type="project" value="UniProtKB-UniRule"/>
</dbReference>
<dbReference type="Proteomes" id="UP000646827">
    <property type="component" value="Unassembled WGS sequence"/>
</dbReference>
<keyword evidence="6" id="KW-0732">Signal</keyword>
<dbReference type="InterPro" id="IPR023828">
    <property type="entry name" value="Peptidase_S8_Ser-AS"/>
</dbReference>
<dbReference type="OrthoDB" id="206201at2759"/>
<evidence type="ECO:0000256" key="6">
    <source>
        <dbReference type="SAM" id="SignalP"/>
    </source>
</evidence>
<evidence type="ECO:0000259" key="7">
    <source>
        <dbReference type="Pfam" id="PF00082"/>
    </source>
</evidence>
<gene>
    <name evidence="8" type="ORF">INT45_001020</name>
</gene>
<dbReference type="InterPro" id="IPR034193">
    <property type="entry name" value="PCSK9_ProteinaseK-like"/>
</dbReference>
<accession>A0A8H7VS17</accession>
<dbReference type="EMBL" id="JAEPRB010000014">
    <property type="protein sequence ID" value="KAG2226673.1"/>
    <property type="molecule type" value="Genomic_DNA"/>
</dbReference>
<dbReference type="GO" id="GO:0006508">
    <property type="term" value="P:proteolysis"/>
    <property type="evidence" value="ECO:0007669"/>
    <property type="project" value="UniProtKB-KW"/>
</dbReference>
<dbReference type="AlphaFoldDB" id="A0A8H7VS17"/>
<keyword evidence="9" id="KW-1185">Reference proteome</keyword>
<keyword evidence="2 5" id="KW-0645">Protease</keyword>
<dbReference type="PANTHER" id="PTHR43806">
    <property type="entry name" value="PEPTIDASE S8"/>
    <property type="match status" value="1"/>
</dbReference>
<dbReference type="Gene3D" id="3.40.50.200">
    <property type="entry name" value="Peptidase S8/S53 domain"/>
    <property type="match status" value="1"/>
</dbReference>
<dbReference type="InterPro" id="IPR050131">
    <property type="entry name" value="Peptidase_S8_subtilisin-like"/>
</dbReference>
<dbReference type="Pfam" id="PF00082">
    <property type="entry name" value="Peptidase_S8"/>
    <property type="match status" value="1"/>
</dbReference>
<evidence type="ECO:0000256" key="2">
    <source>
        <dbReference type="ARBA" id="ARBA00022670"/>
    </source>
</evidence>
<keyword evidence="4 5" id="KW-0720">Serine protease</keyword>
<dbReference type="SUPFAM" id="SSF52743">
    <property type="entry name" value="Subtilisin-like"/>
    <property type="match status" value="1"/>
</dbReference>
<protein>
    <recommendedName>
        <fullName evidence="7">Peptidase S8/S53 domain-containing protein</fullName>
    </recommendedName>
</protein>
<feature type="active site" description="Charge relay system" evidence="5">
    <location>
        <position position="213"/>
    </location>
</feature>
<reference evidence="8 9" key="1">
    <citation type="submission" date="2020-12" db="EMBL/GenBank/DDBJ databases">
        <title>Metabolic potential, ecology and presence of endohyphal bacteria is reflected in genomic diversity of Mucoromycotina.</title>
        <authorList>
            <person name="Muszewska A."/>
            <person name="Okrasinska A."/>
            <person name="Steczkiewicz K."/>
            <person name="Drgas O."/>
            <person name="Orlowska M."/>
            <person name="Perlinska-Lenart U."/>
            <person name="Aleksandrzak-Piekarczyk T."/>
            <person name="Szatraj K."/>
            <person name="Zielenkiewicz U."/>
            <person name="Pilsyk S."/>
            <person name="Malc E."/>
            <person name="Mieczkowski P."/>
            <person name="Kruszewska J.S."/>
            <person name="Biernat P."/>
            <person name="Pawlowska J."/>
        </authorList>
    </citation>
    <scope>NUCLEOTIDE SEQUENCE [LARGE SCALE GENOMIC DNA]</scope>
    <source>
        <strain evidence="8 9">CBS 142.35</strain>
    </source>
</reference>
<organism evidence="8 9">
    <name type="scientific">Circinella minor</name>
    <dbReference type="NCBI Taxonomy" id="1195481"/>
    <lineage>
        <taxon>Eukaryota</taxon>
        <taxon>Fungi</taxon>
        <taxon>Fungi incertae sedis</taxon>
        <taxon>Mucoromycota</taxon>
        <taxon>Mucoromycotina</taxon>
        <taxon>Mucoromycetes</taxon>
        <taxon>Mucorales</taxon>
        <taxon>Lichtheimiaceae</taxon>
        <taxon>Circinella</taxon>
    </lineage>
</organism>
<feature type="chain" id="PRO_5034724015" description="Peptidase S8/S53 domain-containing protein" evidence="6">
    <location>
        <begin position="18"/>
        <end position="425"/>
    </location>
</feature>
<dbReference type="GO" id="GO:0005615">
    <property type="term" value="C:extracellular space"/>
    <property type="evidence" value="ECO:0007669"/>
    <property type="project" value="TreeGrafter"/>
</dbReference>
<dbReference type="PRINTS" id="PR00723">
    <property type="entry name" value="SUBTILISIN"/>
</dbReference>
<dbReference type="PROSITE" id="PS00138">
    <property type="entry name" value="SUBTILASE_SER"/>
    <property type="match status" value="1"/>
</dbReference>
<evidence type="ECO:0000256" key="4">
    <source>
        <dbReference type="ARBA" id="ARBA00022825"/>
    </source>
</evidence>